<reference evidence="1 2" key="2">
    <citation type="journal article" date="2022" name="Mol. Ecol. Resour.">
        <title>The genomes of chicory, endive, great burdock and yacon provide insights into Asteraceae paleo-polyploidization history and plant inulin production.</title>
        <authorList>
            <person name="Fan W."/>
            <person name="Wang S."/>
            <person name="Wang H."/>
            <person name="Wang A."/>
            <person name="Jiang F."/>
            <person name="Liu H."/>
            <person name="Zhao H."/>
            <person name="Xu D."/>
            <person name="Zhang Y."/>
        </authorList>
    </citation>
    <scope>NUCLEOTIDE SEQUENCE [LARGE SCALE GENOMIC DNA]</scope>
    <source>
        <strain evidence="2">cv. Punajuju</strain>
        <tissue evidence="1">Leaves</tissue>
    </source>
</reference>
<organism evidence="1 2">
    <name type="scientific">Cichorium intybus</name>
    <name type="common">Chicory</name>
    <dbReference type="NCBI Taxonomy" id="13427"/>
    <lineage>
        <taxon>Eukaryota</taxon>
        <taxon>Viridiplantae</taxon>
        <taxon>Streptophyta</taxon>
        <taxon>Embryophyta</taxon>
        <taxon>Tracheophyta</taxon>
        <taxon>Spermatophyta</taxon>
        <taxon>Magnoliopsida</taxon>
        <taxon>eudicotyledons</taxon>
        <taxon>Gunneridae</taxon>
        <taxon>Pentapetalae</taxon>
        <taxon>asterids</taxon>
        <taxon>campanulids</taxon>
        <taxon>Asterales</taxon>
        <taxon>Asteraceae</taxon>
        <taxon>Cichorioideae</taxon>
        <taxon>Cichorieae</taxon>
        <taxon>Cichoriinae</taxon>
        <taxon>Cichorium</taxon>
    </lineage>
</organism>
<gene>
    <name evidence="1" type="ORF">L2E82_22699</name>
</gene>
<dbReference type="Proteomes" id="UP001055811">
    <property type="component" value="Linkage Group LG04"/>
</dbReference>
<evidence type="ECO:0000313" key="1">
    <source>
        <dbReference type="EMBL" id="KAI3751609.1"/>
    </source>
</evidence>
<protein>
    <submittedName>
        <fullName evidence="1">Uncharacterized protein</fullName>
    </submittedName>
</protein>
<accession>A0ACB9DYA0</accession>
<reference evidence="2" key="1">
    <citation type="journal article" date="2022" name="Mol. Ecol. Resour.">
        <title>The genomes of chicory, endive, great burdock and yacon provide insights into Asteraceae palaeo-polyploidization history and plant inulin production.</title>
        <authorList>
            <person name="Fan W."/>
            <person name="Wang S."/>
            <person name="Wang H."/>
            <person name="Wang A."/>
            <person name="Jiang F."/>
            <person name="Liu H."/>
            <person name="Zhao H."/>
            <person name="Xu D."/>
            <person name="Zhang Y."/>
        </authorList>
    </citation>
    <scope>NUCLEOTIDE SEQUENCE [LARGE SCALE GENOMIC DNA]</scope>
    <source>
        <strain evidence="2">cv. Punajuju</strain>
    </source>
</reference>
<dbReference type="EMBL" id="CM042012">
    <property type="protein sequence ID" value="KAI3751609.1"/>
    <property type="molecule type" value="Genomic_DNA"/>
</dbReference>
<evidence type="ECO:0000313" key="2">
    <source>
        <dbReference type="Proteomes" id="UP001055811"/>
    </source>
</evidence>
<proteinExistence type="predicted"/>
<sequence length="141" mass="16003">MCVRLIFGMGNTIEKNSILRILKFQHIFFYKKLTVDSTSYMQPRDLNLYMRVRVRVLEQSGLYFKNDLTHLRFPGIPTGFAIGNGLTDPILQYKAYTDYVLDIGIITGSQSKRVNLIVPVCEAAIKLCGTDGTVYCMALHT</sequence>
<name>A0ACB9DYA0_CICIN</name>
<keyword evidence="2" id="KW-1185">Reference proteome</keyword>
<comment type="caution">
    <text evidence="1">The sequence shown here is derived from an EMBL/GenBank/DDBJ whole genome shotgun (WGS) entry which is preliminary data.</text>
</comment>